<accession>X0ZBU7</accession>
<feature type="non-terminal residue" evidence="3">
    <location>
        <position position="239"/>
    </location>
</feature>
<dbReference type="AlphaFoldDB" id="X0ZBU7"/>
<dbReference type="SUPFAM" id="SSF48557">
    <property type="entry name" value="L-aspartase-like"/>
    <property type="match status" value="1"/>
</dbReference>
<dbReference type="InterPro" id="IPR008948">
    <property type="entry name" value="L-Aspartase-like"/>
</dbReference>
<gene>
    <name evidence="3" type="ORF">S01H1_74942</name>
</gene>
<evidence type="ECO:0000259" key="2">
    <source>
        <dbReference type="Pfam" id="PF00206"/>
    </source>
</evidence>
<evidence type="ECO:0000256" key="1">
    <source>
        <dbReference type="ARBA" id="ARBA00023239"/>
    </source>
</evidence>
<proteinExistence type="predicted"/>
<dbReference type="PANTHER" id="PTHR43172">
    <property type="entry name" value="ADENYLOSUCCINATE LYASE"/>
    <property type="match status" value="1"/>
</dbReference>
<dbReference type="GO" id="GO:0005829">
    <property type="term" value="C:cytosol"/>
    <property type="evidence" value="ECO:0007669"/>
    <property type="project" value="TreeGrafter"/>
</dbReference>
<protein>
    <recommendedName>
        <fullName evidence="2">Fumarate lyase N-terminal domain-containing protein</fullName>
    </recommendedName>
</protein>
<dbReference type="Gene3D" id="1.10.275.10">
    <property type="entry name" value="Fumarase/aspartase (N-terminal domain)"/>
    <property type="match status" value="1"/>
</dbReference>
<dbReference type="Gene3D" id="1.20.200.10">
    <property type="entry name" value="Fumarase/aspartase (Central domain)"/>
    <property type="match status" value="1"/>
</dbReference>
<keyword evidence="1" id="KW-0456">Lyase</keyword>
<dbReference type="GO" id="GO:0044208">
    <property type="term" value="P:'de novo' AMP biosynthetic process"/>
    <property type="evidence" value="ECO:0007669"/>
    <property type="project" value="TreeGrafter"/>
</dbReference>
<feature type="domain" description="Fumarate lyase N-terminal" evidence="2">
    <location>
        <begin position="48"/>
        <end position="208"/>
    </location>
</feature>
<sequence>KPARLPGAMAQKHEQYESPLTGRYAGEQMRRLFSAQRKFSTWRRLWLALAEAQQGLGLDISDQQIKEMADHLDDIDFKAVARYEKQFRHDVMAHVHAFGDVAPAARPIIHLGATSQFVGCNTDLLLMREGMDILAGRLANMIDALGRFAERWRDLPCLGLTHYQPAQLTTVGKRATLWCHEFLMDLEEIEHRLQSLAFRSVKGTTGTQASFLALFDGDQEKVRALERAVAEKMEGRIQA</sequence>
<dbReference type="InterPro" id="IPR024083">
    <property type="entry name" value="Fumarase/histidase_N"/>
</dbReference>
<dbReference type="Pfam" id="PF00206">
    <property type="entry name" value="Lyase_1"/>
    <property type="match status" value="1"/>
</dbReference>
<dbReference type="InterPro" id="IPR022761">
    <property type="entry name" value="Fumarate_lyase_N"/>
</dbReference>
<dbReference type="PANTHER" id="PTHR43172:SF1">
    <property type="entry name" value="ADENYLOSUCCINATE LYASE"/>
    <property type="match status" value="1"/>
</dbReference>
<dbReference type="EMBL" id="BARS01050168">
    <property type="protein sequence ID" value="GAG45876.1"/>
    <property type="molecule type" value="Genomic_DNA"/>
</dbReference>
<name>X0ZBU7_9ZZZZ</name>
<feature type="non-terminal residue" evidence="3">
    <location>
        <position position="1"/>
    </location>
</feature>
<evidence type="ECO:0000313" key="3">
    <source>
        <dbReference type="EMBL" id="GAG45876.1"/>
    </source>
</evidence>
<dbReference type="GO" id="GO:0070626">
    <property type="term" value="F:(S)-2-(5-amino-1-(5-phospho-D-ribosyl)imidazole-4-carboxamido) succinate lyase (fumarate-forming) activity"/>
    <property type="evidence" value="ECO:0007669"/>
    <property type="project" value="TreeGrafter"/>
</dbReference>
<reference evidence="3" key="1">
    <citation type="journal article" date="2014" name="Front. Microbiol.">
        <title>High frequency of phylogenetically diverse reductive dehalogenase-homologous genes in deep subseafloor sedimentary metagenomes.</title>
        <authorList>
            <person name="Kawai M."/>
            <person name="Futagami T."/>
            <person name="Toyoda A."/>
            <person name="Takaki Y."/>
            <person name="Nishi S."/>
            <person name="Hori S."/>
            <person name="Arai W."/>
            <person name="Tsubouchi T."/>
            <person name="Morono Y."/>
            <person name="Uchiyama I."/>
            <person name="Ito T."/>
            <person name="Fujiyama A."/>
            <person name="Inagaki F."/>
            <person name="Takami H."/>
        </authorList>
    </citation>
    <scope>NUCLEOTIDE SEQUENCE</scope>
    <source>
        <strain evidence="3">Expedition CK06-06</strain>
    </source>
</reference>
<organism evidence="3">
    <name type="scientific">marine sediment metagenome</name>
    <dbReference type="NCBI Taxonomy" id="412755"/>
    <lineage>
        <taxon>unclassified sequences</taxon>
        <taxon>metagenomes</taxon>
        <taxon>ecological metagenomes</taxon>
    </lineage>
</organism>
<dbReference type="GO" id="GO:0004018">
    <property type="term" value="F:N6-(1,2-dicarboxyethyl)AMP AMP-lyase (fumarate-forming) activity"/>
    <property type="evidence" value="ECO:0007669"/>
    <property type="project" value="TreeGrafter"/>
</dbReference>
<comment type="caution">
    <text evidence="3">The sequence shown here is derived from an EMBL/GenBank/DDBJ whole genome shotgun (WGS) entry which is preliminary data.</text>
</comment>